<reference evidence="9 10" key="1">
    <citation type="journal article" date="2015" name="Stand. Genomic Sci.">
        <title>Genomic Encyclopedia of Bacterial and Archaeal Type Strains, Phase III: the genomes of soil and plant-associated and newly described type strains.</title>
        <authorList>
            <person name="Whitman W.B."/>
            <person name="Woyke T."/>
            <person name="Klenk H.P."/>
            <person name="Zhou Y."/>
            <person name="Lilburn T.G."/>
            <person name="Beck B.J."/>
            <person name="De Vos P."/>
            <person name="Vandamme P."/>
            <person name="Eisen J.A."/>
            <person name="Garrity G."/>
            <person name="Hugenholtz P."/>
            <person name="Kyrpides N.C."/>
        </authorList>
    </citation>
    <scope>NUCLEOTIDE SEQUENCE [LARGE SCALE GENOMIC DNA]</scope>
    <source>
        <strain evidence="9 10">CGMCC 1.10136</strain>
    </source>
</reference>
<evidence type="ECO:0000256" key="3">
    <source>
        <dbReference type="ARBA" id="ARBA00022576"/>
    </source>
</evidence>
<dbReference type="Gene3D" id="3.90.1150.10">
    <property type="entry name" value="Aspartate Aminotransferase, domain 1"/>
    <property type="match status" value="1"/>
</dbReference>
<keyword evidence="2 7" id="KW-0055">Arginine biosynthesis</keyword>
<proteinExistence type="inferred from homology"/>
<dbReference type="InterPro" id="IPR049704">
    <property type="entry name" value="Aminotrans_3_PPA_site"/>
</dbReference>
<sequence length="439" mass="46399">MPQRERDASSPRQARAAAMRENGRASPHPTPMTSQTTDLYALAERYYLPVYRPRRIVLDRGQGSRVWDRDGREYVDFGAGIAVNALGHAHPALLAALTEQAGKLWHTSNVFVSEPPLRLAEALVSASGFSERVFFCNSGAEANEAAIKLVRKWASTQGRPPERRVILSFRGSFHGRTLAAVTATAQPKYHEGYEPLPPGFRYSDFNDLAAAEAAMAAGDVCAVLVEPVQGEGGVTPATEAFLTGLRVLCDRYGALLVLDEIQCGMGRTGHLFACHGYGVTPDIVTLAKALGSGFPIGAMLVGAQAAETMQFGAHGTTFGGNPLATAVAGAALRELSSPALLANVARQSQAIRDGLAAIDAELGLFSEVRGRGLMLGAQLRPAFAGKAGEILDRCVEHGLLTLQAGPDVLRFVPALNISDADVAEGLARLRAALAHVVAG</sequence>
<dbReference type="Proteomes" id="UP000316471">
    <property type="component" value="Unassembled WGS sequence"/>
</dbReference>
<comment type="subunit">
    <text evidence="7">Homodimer.</text>
</comment>
<evidence type="ECO:0000256" key="1">
    <source>
        <dbReference type="ARBA" id="ARBA00022490"/>
    </source>
</evidence>
<dbReference type="PROSITE" id="PS00600">
    <property type="entry name" value="AA_TRANSFER_CLASS_3"/>
    <property type="match status" value="1"/>
</dbReference>
<dbReference type="GO" id="GO:0003992">
    <property type="term" value="F:N2-acetyl-L-ornithine:2-oxoglutarate 5-aminotransferase activity"/>
    <property type="evidence" value="ECO:0007669"/>
    <property type="project" value="UniProtKB-UniRule"/>
</dbReference>
<feature type="binding site" evidence="7">
    <location>
        <position position="316"/>
    </location>
    <ligand>
        <name>N(2)-acetyl-L-ornithine</name>
        <dbReference type="ChEBI" id="CHEBI:57805"/>
    </ligand>
</feature>
<dbReference type="GO" id="GO:0005737">
    <property type="term" value="C:cytoplasm"/>
    <property type="evidence" value="ECO:0007669"/>
    <property type="project" value="UniProtKB-SubCell"/>
</dbReference>
<comment type="cofactor">
    <cofactor evidence="7">
        <name>pyridoxal 5'-phosphate</name>
        <dbReference type="ChEBI" id="CHEBI:597326"/>
    </cofactor>
    <text evidence="7">Binds 1 pyridoxal phosphate per subunit.</text>
</comment>
<dbReference type="CDD" id="cd00610">
    <property type="entry name" value="OAT_like"/>
    <property type="match status" value="1"/>
</dbReference>
<evidence type="ECO:0000313" key="9">
    <source>
        <dbReference type="EMBL" id="TWI10393.1"/>
    </source>
</evidence>
<feature type="binding site" evidence="7">
    <location>
        <begin position="259"/>
        <end position="262"/>
    </location>
    <ligand>
        <name>pyridoxal 5'-phosphate</name>
        <dbReference type="ChEBI" id="CHEBI:597326"/>
    </ligand>
</feature>
<name>A0A562LS51_9GAMM</name>
<dbReference type="NCBIfam" id="NF003468">
    <property type="entry name" value="PRK05093.1"/>
    <property type="match status" value="1"/>
</dbReference>
<evidence type="ECO:0000256" key="7">
    <source>
        <dbReference type="HAMAP-Rule" id="MF_01107"/>
    </source>
</evidence>
<keyword evidence="5 7" id="KW-0808">Transferase</keyword>
<feature type="binding site" evidence="7">
    <location>
        <position position="173"/>
    </location>
    <ligand>
        <name>pyridoxal 5'-phosphate</name>
        <dbReference type="ChEBI" id="CHEBI:597326"/>
    </ligand>
</feature>
<comment type="subcellular location">
    <subcellularLocation>
        <location evidence="7">Cytoplasm</location>
    </subcellularLocation>
</comment>
<feature type="binding site" evidence="7">
    <location>
        <begin position="139"/>
        <end position="140"/>
    </location>
    <ligand>
        <name>pyridoxal 5'-phosphate</name>
        <dbReference type="ChEBI" id="CHEBI:597326"/>
    </ligand>
</feature>
<keyword evidence="4 7" id="KW-0028">Amino-acid biosynthesis</keyword>
<dbReference type="EC" id="2.6.1.11" evidence="7"/>
<dbReference type="InterPro" id="IPR005814">
    <property type="entry name" value="Aminotrans_3"/>
</dbReference>
<dbReference type="Pfam" id="PF00202">
    <property type="entry name" value="Aminotran_3"/>
    <property type="match status" value="1"/>
</dbReference>
<dbReference type="UniPathway" id="UPA00068">
    <property type="reaction ID" value="UER00109"/>
</dbReference>
<evidence type="ECO:0000256" key="5">
    <source>
        <dbReference type="ARBA" id="ARBA00022679"/>
    </source>
</evidence>
<evidence type="ECO:0000256" key="2">
    <source>
        <dbReference type="ARBA" id="ARBA00022571"/>
    </source>
</evidence>
<comment type="catalytic activity">
    <reaction evidence="7">
        <text>N(2)-acetyl-L-ornithine + 2-oxoglutarate = N-acetyl-L-glutamate 5-semialdehyde + L-glutamate</text>
        <dbReference type="Rhea" id="RHEA:18049"/>
        <dbReference type="ChEBI" id="CHEBI:16810"/>
        <dbReference type="ChEBI" id="CHEBI:29123"/>
        <dbReference type="ChEBI" id="CHEBI:29985"/>
        <dbReference type="ChEBI" id="CHEBI:57805"/>
        <dbReference type="EC" id="2.6.1.11"/>
    </reaction>
</comment>
<keyword evidence="3 7" id="KW-0032">Aminotransferase</keyword>
<comment type="miscellaneous">
    <text evidence="7">May also have succinyldiaminopimelate aminotransferase activity, thus carrying out the corresponding step in lysine biosynthesis.</text>
</comment>
<evidence type="ECO:0000256" key="4">
    <source>
        <dbReference type="ARBA" id="ARBA00022605"/>
    </source>
</evidence>
<gene>
    <name evidence="7" type="primary">argD</name>
    <name evidence="9" type="ORF">IP93_01973</name>
</gene>
<dbReference type="SUPFAM" id="SSF53383">
    <property type="entry name" value="PLP-dependent transferases"/>
    <property type="match status" value="1"/>
</dbReference>
<evidence type="ECO:0000256" key="8">
    <source>
        <dbReference type="SAM" id="MobiDB-lite"/>
    </source>
</evidence>
<dbReference type="EMBL" id="VLKP01000007">
    <property type="protein sequence ID" value="TWI10393.1"/>
    <property type="molecule type" value="Genomic_DNA"/>
</dbReference>
<comment type="similarity">
    <text evidence="7">Belongs to the class-III pyridoxal-phosphate-dependent aminotransferase family. ArgD subfamily.</text>
</comment>
<dbReference type="InterPro" id="IPR004636">
    <property type="entry name" value="AcOrn/SuccOrn_fam"/>
</dbReference>
<feature type="binding site" evidence="7">
    <location>
        <position position="317"/>
    </location>
    <ligand>
        <name>pyridoxal 5'-phosphate</name>
        <dbReference type="ChEBI" id="CHEBI:597326"/>
    </ligand>
</feature>
<comment type="pathway">
    <text evidence="7">Amino-acid biosynthesis; L-arginine biosynthesis; N(2)-acetyl-L-ornithine from L-glutamate: step 4/4.</text>
</comment>
<dbReference type="InterPro" id="IPR015422">
    <property type="entry name" value="PyrdxlP-dep_Trfase_small"/>
</dbReference>
<dbReference type="NCBIfam" id="NF002325">
    <property type="entry name" value="PRK01278.1"/>
    <property type="match status" value="1"/>
</dbReference>
<dbReference type="PANTHER" id="PTHR11986">
    <property type="entry name" value="AMINOTRANSFERASE CLASS III"/>
    <property type="match status" value="1"/>
</dbReference>
<dbReference type="Gene3D" id="3.40.640.10">
    <property type="entry name" value="Type I PLP-dependent aspartate aminotransferase-like (Major domain)"/>
    <property type="match status" value="1"/>
</dbReference>
<feature type="modified residue" description="N6-(pyridoxal phosphate)lysine" evidence="7">
    <location>
        <position position="288"/>
    </location>
</feature>
<dbReference type="InterPro" id="IPR015421">
    <property type="entry name" value="PyrdxlP-dep_Trfase_major"/>
</dbReference>
<dbReference type="PANTHER" id="PTHR11986:SF113">
    <property type="entry name" value="SUCCINYLORNITHINE TRANSAMINASE"/>
    <property type="match status" value="1"/>
</dbReference>
<keyword evidence="1 7" id="KW-0963">Cytoplasm</keyword>
<dbReference type="InterPro" id="IPR015424">
    <property type="entry name" value="PyrdxlP-dep_Trfase"/>
</dbReference>
<protein>
    <recommendedName>
        <fullName evidence="7">Acetylornithine aminotransferase</fullName>
        <shortName evidence="7">ACOAT</shortName>
        <ecNumber evidence="7">2.6.1.11</ecNumber>
    </recommendedName>
</protein>
<feature type="region of interest" description="Disordered" evidence="8">
    <location>
        <begin position="1"/>
        <end position="35"/>
    </location>
</feature>
<dbReference type="InterPro" id="IPR050103">
    <property type="entry name" value="Class-III_PLP-dep_AT"/>
</dbReference>
<dbReference type="FunFam" id="3.40.640.10:FF:000117">
    <property type="entry name" value="Acetylornithine aminotransferase"/>
    <property type="match status" value="1"/>
</dbReference>
<organism evidence="9 10">
    <name type="scientific">Aerolutibacter ruishenii</name>
    <dbReference type="NCBI Taxonomy" id="686800"/>
    <lineage>
        <taxon>Bacteria</taxon>
        <taxon>Pseudomonadati</taxon>
        <taxon>Pseudomonadota</taxon>
        <taxon>Gammaproteobacteria</taxon>
        <taxon>Lysobacterales</taxon>
        <taxon>Lysobacteraceae</taxon>
        <taxon>Aerolutibacter</taxon>
    </lineage>
</organism>
<dbReference type="NCBIfam" id="TIGR00707">
    <property type="entry name" value="argD"/>
    <property type="match status" value="1"/>
</dbReference>
<dbReference type="GO" id="GO:0042802">
    <property type="term" value="F:identical protein binding"/>
    <property type="evidence" value="ECO:0007669"/>
    <property type="project" value="TreeGrafter"/>
</dbReference>
<feature type="binding site" evidence="7">
    <location>
        <position position="176"/>
    </location>
    <ligand>
        <name>N(2)-acetyl-L-ornithine</name>
        <dbReference type="ChEBI" id="CHEBI:57805"/>
    </ligand>
</feature>
<dbReference type="PIRSF" id="PIRSF000521">
    <property type="entry name" value="Transaminase_4ab_Lys_Orn"/>
    <property type="match status" value="1"/>
</dbReference>
<dbReference type="GO" id="GO:0006526">
    <property type="term" value="P:L-arginine biosynthetic process"/>
    <property type="evidence" value="ECO:0007669"/>
    <property type="project" value="UniProtKB-UniRule"/>
</dbReference>
<dbReference type="HAMAP" id="MF_01107">
    <property type="entry name" value="ArgD_aminotrans_3"/>
    <property type="match status" value="1"/>
</dbReference>
<keyword evidence="6 7" id="KW-0663">Pyridoxal phosphate</keyword>
<evidence type="ECO:0000313" key="10">
    <source>
        <dbReference type="Proteomes" id="UP000316471"/>
    </source>
</evidence>
<keyword evidence="10" id="KW-1185">Reference proteome</keyword>
<comment type="caution">
    <text evidence="9">The sequence shown here is derived from an EMBL/GenBank/DDBJ whole genome shotgun (WGS) entry which is preliminary data.</text>
</comment>
<dbReference type="AlphaFoldDB" id="A0A562LS51"/>
<evidence type="ECO:0000256" key="6">
    <source>
        <dbReference type="ARBA" id="ARBA00022898"/>
    </source>
</evidence>
<dbReference type="GO" id="GO:0030170">
    <property type="term" value="F:pyridoxal phosphate binding"/>
    <property type="evidence" value="ECO:0007669"/>
    <property type="project" value="InterPro"/>
</dbReference>
<accession>A0A562LS51</accession>